<dbReference type="STRING" id="314256.OG2516_08386"/>
<reference evidence="3 4" key="1">
    <citation type="journal article" date="2010" name="J. Bacteriol.">
        <title>Genome sequences of Oceanicola granulosus HTCC2516(T) and Oceanicola batsensis HTCC2597(TDelta).</title>
        <authorList>
            <person name="Thrash J.C."/>
            <person name="Cho J.C."/>
            <person name="Vergin K.L."/>
            <person name="Giovannoni S.J."/>
        </authorList>
    </citation>
    <scope>NUCLEOTIDE SEQUENCE [LARGE SCALE GENOMIC DNA]</scope>
    <source>
        <strain evidence="4">ATCC BAA-861 / DSM 15982 / KCTC 12143 / HTCC2516</strain>
    </source>
</reference>
<dbReference type="HOGENOM" id="CLU_037990_15_0_5"/>
<dbReference type="InterPro" id="IPR029063">
    <property type="entry name" value="SAM-dependent_MTases_sf"/>
</dbReference>
<evidence type="ECO:0000313" key="4">
    <source>
        <dbReference type="Proteomes" id="UP000003635"/>
    </source>
</evidence>
<dbReference type="Gene3D" id="3.40.50.150">
    <property type="entry name" value="Vaccinia Virus protein VP39"/>
    <property type="match status" value="1"/>
</dbReference>
<gene>
    <name evidence="3" type="ORF">OG2516_08386</name>
</gene>
<feature type="domain" description="Methyltransferase" evidence="2">
    <location>
        <begin position="43"/>
        <end position="136"/>
    </location>
</feature>
<evidence type="ECO:0000259" key="2">
    <source>
        <dbReference type="Pfam" id="PF13649"/>
    </source>
</evidence>
<dbReference type="PANTHER" id="PTHR43861">
    <property type="entry name" value="TRANS-ACONITATE 2-METHYLTRANSFERASE-RELATED"/>
    <property type="match status" value="1"/>
</dbReference>
<dbReference type="GO" id="GO:0008168">
    <property type="term" value="F:methyltransferase activity"/>
    <property type="evidence" value="ECO:0007669"/>
    <property type="project" value="UniProtKB-KW"/>
</dbReference>
<comment type="caution">
    <text evidence="3">The sequence shown here is derived from an EMBL/GenBank/DDBJ whole genome shotgun (WGS) entry which is preliminary data.</text>
</comment>
<dbReference type="AlphaFoldDB" id="Q2CBK3"/>
<dbReference type="GO" id="GO:0032259">
    <property type="term" value="P:methylation"/>
    <property type="evidence" value="ECO:0007669"/>
    <property type="project" value="UniProtKB-KW"/>
</dbReference>
<organism evidence="3 4">
    <name type="scientific">Oceanicola granulosus (strain ATCC BAA-861 / DSM 15982 / KCTC 12143 / HTCC2516)</name>
    <dbReference type="NCBI Taxonomy" id="314256"/>
    <lineage>
        <taxon>Bacteria</taxon>
        <taxon>Pseudomonadati</taxon>
        <taxon>Pseudomonadota</taxon>
        <taxon>Alphaproteobacteria</taxon>
        <taxon>Rhodobacterales</taxon>
        <taxon>Roseobacteraceae</taxon>
        <taxon>Oceanicola</taxon>
    </lineage>
</organism>
<dbReference type="Proteomes" id="UP000003635">
    <property type="component" value="Unassembled WGS sequence"/>
</dbReference>
<name>Q2CBK3_OCEGH</name>
<evidence type="ECO:0000256" key="1">
    <source>
        <dbReference type="ARBA" id="ARBA00022679"/>
    </source>
</evidence>
<accession>Q2CBK3</accession>
<dbReference type="EMBL" id="AAOT01000038">
    <property type="protein sequence ID" value="EAR50042.1"/>
    <property type="molecule type" value="Genomic_DNA"/>
</dbReference>
<protein>
    <submittedName>
        <fullName evidence="3">Methyltransferase, UbiE/COQ5 family protein</fullName>
    </submittedName>
</protein>
<keyword evidence="4" id="KW-1185">Reference proteome</keyword>
<dbReference type="RefSeq" id="WP_007255201.1">
    <property type="nucleotide sequence ID" value="NZ_CH724107.1"/>
</dbReference>
<keyword evidence="1 3" id="KW-0808">Transferase</keyword>
<dbReference type="InterPro" id="IPR041698">
    <property type="entry name" value="Methyltransf_25"/>
</dbReference>
<dbReference type="eggNOG" id="COG2227">
    <property type="taxonomic scope" value="Bacteria"/>
</dbReference>
<sequence>MPQTSRFWDKIARRYARRPVDDPAAYEAKLAKTAEYLTPDSEVLELACGTGTTALWHAPKVRHVLATDFSAPMLEIARARAAEQGVENVTFRQTAIEALEVAPASYDMVMAHSILHLVDDRQVVYALARAALKPGGHFVSSTVCLGRLSPMRLILVPGHAIGLLPQVRFLSADGLAAEIEAAGFEIVHRYRPKRLSAVFFVARKRP</sequence>
<proteinExistence type="predicted"/>
<dbReference type="SUPFAM" id="SSF53335">
    <property type="entry name" value="S-adenosyl-L-methionine-dependent methyltransferases"/>
    <property type="match status" value="1"/>
</dbReference>
<dbReference type="Pfam" id="PF13649">
    <property type="entry name" value="Methyltransf_25"/>
    <property type="match status" value="1"/>
</dbReference>
<dbReference type="CDD" id="cd02440">
    <property type="entry name" value="AdoMet_MTases"/>
    <property type="match status" value="1"/>
</dbReference>
<dbReference type="OrthoDB" id="5642573at2"/>
<evidence type="ECO:0000313" key="3">
    <source>
        <dbReference type="EMBL" id="EAR50042.1"/>
    </source>
</evidence>
<keyword evidence="3" id="KW-0489">Methyltransferase</keyword>